<gene>
    <name evidence="1" type="ORF">LCGC14_0635630</name>
</gene>
<evidence type="ECO:0000313" key="1">
    <source>
        <dbReference type="EMBL" id="KKN50148.1"/>
    </source>
</evidence>
<proteinExistence type="predicted"/>
<dbReference type="AlphaFoldDB" id="A0A0F9U910"/>
<comment type="caution">
    <text evidence="1">The sequence shown here is derived from an EMBL/GenBank/DDBJ whole genome shotgun (WGS) entry which is preliminary data.</text>
</comment>
<dbReference type="EMBL" id="LAZR01001131">
    <property type="protein sequence ID" value="KKN50148.1"/>
    <property type="molecule type" value="Genomic_DNA"/>
</dbReference>
<organism evidence="1">
    <name type="scientific">marine sediment metagenome</name>
    <dbReference type="NCBI Taxonomy" id="412755"/>
    <lineage>
        <taxon>unclassified sequences</taxon>
        <taxon>metagenomes</taxon>
        <taxon>ecological metagenomes</taxon>
    </lineage>
</organism>
<reference evidence="1" key="1">
    <citation type="journal article" date="2015" name="Nature">
        <title>Complex archaea that bridge the gap between prokaryotes and eukaryotes.</title>
        <authorList>
            <person name="Spang A."/>
            <person name="Saw J.H."/>
            <person name="Jorgensen S.L."/>
            <person name="Zaremba-Niedzwiedzka K."/>
            <person name="Martijn J."/>
            <person name="Lind A.E."/>
            <person name="van Eijk R."/>
            <person name="Schleper C."/>
            <person name="Guy L."/>
            <person name="Ettema T.J."/>
        </authorList>
    </citation>
    <scope>NUCLEOTIDE SEQUENCE</scope>
</reference>
<sequence length="131" mass="15292">MKFYLTQQFEQRHATIWQLFVLLLLFNSLAFTGWVDSRHLKTSSNSNVVADFNHTTFANLRDNYRSLFNVKNLSVPKSSDGDSQHHWLVSSNDLSFPFSALINAENFHYLTLYIIDNIKYQLHLTRAPPLK</sequence>
<protein>
    <submittedName>
        <fullName evidence="1">Uncharacterized protein</fullName>
    </submittedName>
</protein>
<name>A0A0F9U910_9ZZZZ</name>
<accession>A0A0F9U910</accession>